<dbReference type="STRING" id="1818881.A3196_19350"/>
<feature type="transmembrane region" description="Helical" evidence="2">
    <location>
        <begin position="519"/>
        <end position="538"/>
    </location>
</feature>
<dbReference type="CDD" id="cd08168">
    <property type="entry name" value="Cytochrom_C3"/>
    <property type="match status" value="2"/>
</dbReference>
<dbReference type="Proteomes" id="UP000094849">
    <property type="component" value="Unassembled WGS sequence"/>
</dbReference>
<feature type="transmembrane region" description="Helical" evidence="2">
    <location>
        <begin position="443"/>
        <end position="468"/>
    </location>
</feature>
<comment type="caution">
    <text evidence="3">The sequence shown here is derived from an EMBL/GenBank/DDBJ whole genome shotgun (WGS) entry which is preliminary data.</text>
</comment>
<dbReference type="GO" id="GO:0016491">
    <property type="term" value="F:oxidoreductase activity"/>
    <property type="evidence" value="ECO:0007669"/>
    <property type="project" value="TreeGrafter"/>
</dbReference>
<dbReference type="AlphaFoldDB" id="A0A1E2UI00"/>
<evidence type="ECO:0000256" key="1">
    <source>
        <dbReference type="ARBA" id="ARBA00022729"/>
    </source>
</evidence>
<gene>
    <name evidence="3" type="ORF">A3196_19350</name>
</gene>
<proteinExistence type="predicted"/>
<feature type="transmembrane region" description="Helical" evidence="2">
    <location>
        <begin position="550"/>
        <end position="575"/>
    </location>
</feature>
<dbReference type="PANTHER" id="PTHR35038:SF6">
    <property type="entry name" value="SURFACE LOCALIZED DECAHEME CYTOCHROME C LIPOPROTEIN"/>
    <property type="match status" value="1"/>
</dbReference>
<keyword evidence="2" id="KW-0472">Membrane</keyword>
<protein>
    <submittedName>
        <fullName evidence="3">Cytochrome C</fullName>
    </submittedName>
</protein>
<reference evidence="3 4" key="1">
    <citation type="submission" date="2016-03" db="EMBL/GenBank/DDBJ databases">
        <title>Chemosynthetic sulphur-oxidizing symbionts of marine invertebrate animals are capable of nitrogen fixation.</title>
        <authorList>
            <person name="Petersen J.M."/>
            <person name="Kemper A."/>
            <person name="Gruber-Vodicka H."/>
            <person name="Cardini U."/>
            <person name="Geest Mvander."/>
            <person name="Kleiner M."/>
            <person name="Bulgheresi S."/>
            <person name="Fussmann M."/>
            <person name="Herbold C."/>
            <person name="Seah B.K.B."/>
            <person name="Antony C.Paul."/>
            <person name="Liu D."/>
            <person name="Belitz A."/>
            <person name="Weber M."/>
        </authorList>
    </citation>
    <scope>NUCLEOTIDE SEQUENCE [LARGE SCALE GENOMIC DNA]</scope>
    <source>
        <strain evidence="3">G_D</strain>
    </source>
</reference>
<keyword evidence="2" id="KW-1133">Transmembrane helix</keyword>
<evidence type="ECO:0000256" key="2">
    <source>
        <dbReference type="SAM" id="Phobius"/>
    </source>
</evidence>
<dbReference type="Gene3D" id="1.20.950.20">
    <property type="entry name" value="Transmembrane di-heme cytochromes, Chain C"/>
    <property type="match status" value="1"/>
</dbReference>
<dbReference type="PANTHER" id="PTHR35038">
    <property type="entry name" value="DISSIMILATORY SULFITE REDUCTASE SIRA"/>
    <property type="match status" value="1"/>
</dbReference>
<sequence>MPNTVSRLATWLIPFFLILVVHSVHGATEPAINILGEEPPEGFDPVTGERIISNERCLTCHGDEQMKTDVRDDGSEVKIFVHSKQIRESVHGELNCNSCHITIDRVPHRKAPAVIVGCLDCHRETWEEVKNDPDGKHERLKVVNESIDSYMLSVHAQPNSLDQSRTNATCYDCHEAHNVGELGSIQRAEKRLKNPEVCGKCHEQQLEDYRTSVHGVALLEQNDSESAVCSDCHTTHQIDSPDTDKAKLAITKNCGDCHEEAQRTYFDSYHGQVHRLGYTNTAKCHDCHGSHKIKGEDDPTSEIHANNRLENCRVCHEDANENFLTFWPHGDADDRENYPGLWFFKLFMQTLIFAVMAFFWVHVLLWLYREVMDRLQGKGFIEDLDKPDIVYFRRFPVVWRWIHGLFAISTMTLILTGTTLLFAHTGWAKAVVVFLGGTEMEGIIHRTAAVIWLGIFLVHLMIAVTNIIREGKDFKWFGSTSMLPNWKDWSDLKGMFRWFIGKGERPEFSHWTYWQKFDYWAPFWGAAVIGTSGIMLFAPEKTALILPGWMFNIATLIHAEEALLAAIFLNSVHFFNVHFRPERFPMSTTIFTGAIPFEEFRHDHREEYERLAATGEINNYLVRKPSRRADLTASFITTVLIMAGLALLTLVLIGLVTSPN</sequence>
<feature type="transmembrane region" description="Helical" evidence="2">
    <location>
        <begin position="346"/>
        <end position="368"/>
    </location>
</feature>
<keyword evidence="1" id="KW-0732">Signal</keyword>
<feature type="transmembrane region" description="Helical" evidence="2">
    <location>
        <begin position="401"/>
        <end position="423"/>
    </location>
</feature>
<evidence type="ECO:0000313" key="3">
    <source>
        <dbReference type="EMBL" id="ODB92926.1"/>
    </source>
</evidence>
<dbReference type="EMBL" id="LVJZ01000005">
    <property type="protein sequence ID" value="ODB92926.1"/>
    <property type="molecule type" value="Genomic_DNA"/>
</dbReference>
<dbReference type="RefSeq" id="WP_069025089.1">
    <property type="nucleotide sequence ID" value="NZ_LVJZ01000005.1"/>
</dbReference>
<feature type="transmembrane region" description="Helical" evidence="2">
    <location>
        <begin position="633"/>
        <end position="656"/>
    </location>
</feature>
<accession>A0A1E2UI00</accession>
<dbReference type="Gene3D" id="1.10.780.10">
    <property type="entry name" value="Hydroxylamine Oxidoreductase, Chain A, domain 1"/>
    <property type="match status" value="1"/>
</dbReference>
<keyword evidence="4" id="KW-1185">Reference proteome</keyword>
<dbReference type="InterPro" id="IPR051829">
    <property type="entry name" value="Multiheme_Cytochr_ET"/>
</dbReference>
<keyword evidence="2" id="KW-0812">Transmembrane</keyword>
<organism evidence="3 4">
    <name type="scientific">Candidatus Thiodiazotropha endoloripes</name>
    <dbReference type="NCBI Taxonomy" id="1818881"/>
    <lineage>
        <taxon>Bacteria</taxon>
        <taxon>Pseudomonadati</taxon>
        <taxon>Pseudomonadota</taxon>
        <taxon>Gammaproteobacteria</taxon>
        <taxon>Chromatiales</taxon>
        <taxon>Sedimenticolaceae</taxon>
        <taxon>Candidatus Thiodiazotropha</taxon>
    </lineage>
</organism>
<dbReference type="InterPro" id="IPR036280">
    <property type="entry name" value="Multihaem_cyt_sf"/>
</dbReference>
<dbReference type="SUPFAM" id="SSF48695">
    <property type="entry name" value="Multiheme cytochromes"/>
    <property type="match status" value="1"/>
</dbReference>
<name>A0A1E2UI00_9GAMM</name>
<evidence type="ECO:0000313" key="4">
    <source>
        <dbReference type="Proteomes" id="UP000094849"/>
    </source>
</evidence>